<comment type="pathway">
    <text evidence="2 12">Amino-acid biosynthesis; L-histidine biosynthesis; L-histidine from 5-phospho-alpha-D-ribose 1-diphosphate: step 9/9.</text>
</comment>
<name>A0A7V3E6G1_9BACT</name>
<dbReference type="GO" id="GO:0005829">
    <property type="term" value="C:cytosol"/>
    <property type="evidence" value="ECO:0007669"/>
    <property type="project" value="TreeGrafter"/>
</dbReference>
<feature type="binding site" evidence="12 17">
    <location>
        <position position="260"/>
    </location>
    <ligand>
        <name>Zn(2+)</name>
        <dbReference type="ChEBI" id="CHEBI:29105"/>
    </ligand>
</feature>
<dbReference type="GO" id="GO:0000105">
    <property type="term" value="P:L-histidine biosynthetic process"/>
    <property type="evidence" value="ECO:0007669"/>
    <property type="project" value="UniProtKB-UniRule"/>
</dbReference>
<feature type="binding site" evidence="12 15">
    <location>
        <position position="126"/>
    </location>
    <ligand>
        <name>NAD(+)</name>
        <dbReference type="ChEBI" id="CHEBI:57540"/>
    </ligand>
</feature>
<dbReference type="FunFam" id="3.40.50.1980:FF:000001">
    <property type="entry name" value="Histidinol dehydrogenase"/>
    <property type="match status" value="1"/>
</dbReference>
<dbReference type="Gene3D" id="1.20.5.1300">
    <property type="match status" value="1"/>
</dbReference>
<dbReference type="SUPFAM" id="SSF53720">
    <property type="entry name" value="ALDH-like"/>
    <property type="match status" value="1"/>
</dbReference>
<dbReference type="AlphaFoldDB" id="A0A7V3E6G1"/>
<evidence type="ECO:0000256" key="11">
    <source>
        <dbReference type="ARBA" id="ARBA00049489"/>
    </source>
</evidence>
<dbReference type="EMBL" id="DSUJ01000003">
    <property type="protein sequence ID" value="HFI90198.1"/>
    <property type="molecule type" value="Genomic_DNA"/>
</dbReference>
<evidence type="ECO:0000256" key="9">
    <source>
        <dbReference type="ARBA" id="ARBA00023027"/>
    </source>
</evidence>
<dbReference type="Gene3D" id="3.40.50.1980">
    <property type="entry name" value="Nitrogenase molybdenum iron protein domain"/>
    <property type="match status" value="2"/>
</dbReference>
<feature type="active site" description="Proton acceptor" evidence="12 14">
    <location>
        <position position="324"/>
    </location>
</feature>
<dbReference type="PROSITE" id="PS00611">
    <property type="entry name" value="HISOL_DEHYDROGENASE"/>
    <property type="match status" value="1"/>
</dbReference>
<dbReference type="GO" id="GO:0004399">
    <property type="term" value="F:histidinol dehydrogenase activity"/>
    <property type="evidence" value="ECO:0007669"/>
    <property type="project" value="UniProtKB-UniRule"/>
</dbReference>
<comment type="caution">
    <text evidence="19">The sequence shown here is derived from an EMBL/GenBank/DDBJ whole genome shotgun (WGS) entry which is preliminary data.</text>
</comment>
<feature type="binding site" evidence="12 16">
    <location>
        <position position="412"/>
    </location>
    <ligand>
        <name>substrate</name>
    </ligand>
</feature>
<feature type="binding site" evidence="12 16">
    <location>
        <position position="260"/>
    </location>
    <ligand>
        <name>substrate</name>
    </ligand>
</feature>
<dbReference type="FunFam" id="3.40.50.1980:FF:000002">
    <property type="entry name" value="Histidinol dehydrogenase, chloroplastic"/>
    <property type="match status" value="1"/>
</dbReference>
<evidence type="ECO:0000256" key="7">
    <source>
        <dbReference type="ARBA" id="ARBA00022833"/>
    </source>
</evidence>
<dbReference type="EMBL" id="DSVI01000026">
    <property type="protein sequence ID" value="HGT49119.1"/>
    <property type="molecule type" value="Genomic_DNA"/>
</dbReference>
<organism evidence="19">
    <name type="scientific">Ignavibacterium album</name>
    <dbReference type="NCBI Taxonomy" id="591197"/>
    <lineage>
        <taxon>Bacteria</taxon>
        <taxon>Pseudomonadati</taxon>
        <taxon>Ignavibacteriota</taxon>
        <taxon>Ignavibacteria</taxon>
        <taxon>Ignavibacteriales</taxon>
        <taxon>Ignavibacteriaceae</taxon>
        <taxon>Ignavibacterium</taxon>
    </lineage>
</organism>
<gene>
    <name evidence="12 19" type="primary">hisD</name>
    <name evidence="19" type="ORF">ENS31_01560</name>
    <name evidence="20" type="ORF">ENS56_13865</name>
</gene>
<keyword evidence="9 12" id="KW-0520">NAD</keyword>
<dbReference type="UniPathway" id="UPA00031">
    <property type="reaction ID" value="UER00014"/>
</dbReference>
<accession>A0A7V3E6G1</accession>
<evidence type="ECO:0000256" key="13">
    <source>
        <dbReference type="PIRNR" id="PIRNR000099"/>
    </source>
</evidence>
<keyword evidence="5 12" id="KW-0028">Amino-acid biosynthesis</keyword>
<evidence type="ECO:0000256" key="17">
    <source>
        <dbReference type="PIRSR" id="PIRSR000099-4"/>
    </source>
</evidence>
<protein>
    <recommendedName>
        <fullName evidence="4 12">Histidinol dehydrogenase</fullName>
        <shortName evidence="12">HDH</shortName>
        <ecNumber evidence="4 12">1.1.1.23</ecNumber>
    </recommendedName>
</protein>
<feature type="binding site" evidence="12 16">
    <location>
        <position position="325"/>
    </location>
    <ligand>
        <name>substrate</name>
    </ligand>
</feature>
<dbReference type="HAMAP" id="MF_01024">
    <property type="entry name" value="HisD"/>
    <property type="match status" value="1"/>
</dbReference>
<keyword evidence="10 12" id="KW-0368">Histidine biosynthesis</keyword>
<comment type="similarity">
    <text evidence="3 12 13 18">Belongs to the histidinol dehydrogenase family.</text>
</comment>
<evidence type="ECO:0000256" key="1">
    <source>
        <dbReference type="ARBA" id="ARBA00003850"/>
    </source>
</evidence>
<dbReference type="InterPro" id="IPR022695">
    <property type="entry name" value="Histidinol_DH_monofunct"/>
</dbReference>
<feature type="binding site" evidence="12 17">
    <location>
        <position position="257"/>
    </location>
    <ligand>
        <name>Zn(2+)</name>
        <dbReference type="ChEBI" id="CHEBI:29105"/>
    </ligand>
</feature>
<reference evidence="19" key="1">
    <citation type="journal article" date="2020" name="mSystems">
        <title>Genome- and Community-Level Interaction Insights into Carbon Utilization and Element Cycling Functions of Hydrothermarchaeota in Hydrothermal Sediment.</title>
        <authorList>
            <person name="Zhou Z."/>
            <person name="Liu Y."/>
            <person name="Xu W."/>
            <person name="Pan J."/>
            <person name="Luo Z.H."/>
            <person name="Li M."/>
        </authorList>
    </citation>
    <scope>NUCLEOTIDE SEQUENCE [LARGE SCALE GENOMIC DNA]</scope>
    <source>
        <strain evidence="19">SpSt-479</strain>
        <strain evidence="20">SpSt-500</strain>
    </source>
</reference>
<evidence type="ECO:0000256" key="5">
    <source>
        <dbReference type="ARBA" id="ARBA00022605"/>
    </source>
</evidence>
<dbReference type="GO" id="GO:0008270">
    <property type="term" value="F:zinc ion binding"/>
    <property type="evidence" value="ECO:0007669"/>
    <property type="project" value="UniProtKB-UniRule"/>
</dbReference>
<evidence type="ECO:0000256" key="14">
    <source>
        <dbReference type="PIRSR" id="PIRSR000099-1"/>
    </source>
</evidence>
<feature type="binding site" evidence="12 16">
    <location>
        <position position="417"/>
    </location>
    <ligand>
        <name>substrate</name>
    </ligand>
</feature>
<evidence type="ECO:0000256" key="4">
    <source>
        <dbReference type="ARBA" id="ARBA00012965"/>
    </source>
</evidence>
<evidence type="ECO:0000256" key="3">
    <source>
        <dbReference type="ARBA" id="ARBA00010178"/>
    </source>
</evidence>
<dbReference type="PIRSF" id="PIRSF000099">
    <property type="entry name" value="Histidinol_dh"/>
    <property type="match status" value="1"/>
</dbReference>
<dbReference type="PANTHER" id="PTHR21256:SF2">
    <property type="entry name" value="HISTIDINE BIOSYNTHESIS TRIFUNCTIONAL PROTEIN"/>
    <property type="match status" value="1"/>
</dbReference>
<proteinExistence type="inferred from homology"/>
<feature type="binding site" evidence="12 16">
    <location>
        <position position="257"/>
    </location>
    <ligand>
        <name>substrate</name>
    </ligand>
</feature>
<sequence>MKKYYSKNLNETELKSLIRRKNISSEKVFRVVQKIVNDVKRNGLSASLKYAKKFDGFSSEEIFVTEKEFAEAERILDPKIKTAIKKAYKNIYKFHKKQIQKNYSVETLNGVVCERKFIPIENVGLYIPAGSAPLPSTMLMLGVPAQIAGCKRVIAATPAKDKIHSAILFAAKLCGINEILKIGGAQGIALLAYGDDKIKKVDKIFGPGNQYVTATKSLVSIDPNGCSIDMIAGPSEVLVIADEFANPFFVAADLLSQAEHGKDSLAILVTTSEKLFDKVKTELRNQLKSLPRKNLAESSIKNSFALIVKNPDEAIYFSNLFAPEHLIINTKNAKKLADKVVNAGSVFIGEFTPESAGDYASGTNHSLPTYGFARSVGGVSVEMFMKAVTFQSINKEGLKNLSDTIITLAETEMLQAHANAVKVRIKK</sequence>
<dbReference type="Pfam" id="PF00815">
    <property type="entry name" value="Histidinol_dh"/>
    <property type="match status" value="1"/>
</dbReference>
<feature type="binding site" evidence="12 17">
    <location>
        <position position="358"/>
    </location>
    <ligand>
        <name>Zn(2+)</name>
        <dbReference type="ChEBI" id="CHEBI:29105"/>
    </ligand>
</feature>
<feature type="binding site" evidence="12 15">
    <location>
        <position position="209"/>
    </location>
    <ligand>
        <name>NAD(+)</name>
        <dbReference type="ChEBI" id="CHEBI:57540"/>
    </ligand>
</feature>
<keyword evidence="6 12" id="KW-0479">Metal-binding</keyword>
<dbReference type="InterPro" id="IPR012131">
    <property type="entry name" value="Hstdl_DH"/>
</dbReference>
<comment type="function">
    <text evidence="1 12">Catalyzes the sequential NAD-dependent oxidations of L-histidinol to L-histidinaldehyde and then to L-histidine.</text>
</comment>
<dbReference type="FunFam" id="1.20.5.1300:FF:000001">
    <property type="entry name" value="Histidine biosynthesis trifunctional protein"/>
    <property type="match status" value="1"/>
</dbReference>
<feature type="binding site" evidence="12 15">
    <location>
        <position position="186"/>
    </location>
    <ligand>
        <name>NAD(+)</name>
        <dbReference type="ChEBI" id="CHEBI:57540"/>
    </ligand>
</feature>
<evidence type="ECO:0000256" key="6">
    <source>
        <dbReference type="ARBA" id="ARBA00022723"/>
    </source>
</evidence>
<evidence type="ECO:0000256" key="8">
    <source>
        <dbReference type="ARBA" id="ARBA00023002"/>
    </source>
</evidence>
<keyword evidence="8 12" id="KW-0560">Oxidoreductase</keyword>
<comment type="cofactor">
    <cofactor evidence="12 17">
        <name>Zn(2+)</name>
        <dbReference type="ChEBI" id="CHEBI:29105"/>
    </cofactor>
    <text evidence="12 17">Binds 1 zinc ion per subunit.</text>
</comment>
<evidence type="ECO:0000313" key="20">
    <source>
        <dbReference type="EMBL" id="HGT49119.1"/>
    </source>
</evidence>
<dbReference type="InterPro" id="IPR016161">
    <property type="entry name" value="Ald_DH/histidinol_DH"/>
</dbReference>
<dbReference type="PRINTS" id="PR00083">
    <property type="entry name" value="HOLDHDRGNASE"/>
</dbReference>
<feature type="binding site" evidence="12 17">
    <location>
        <position position="417"/>
    </location>
    <ligand>
        <name>Zn(2+)</name>
        <dbReference type="ChEBI" id="CHEBI:29105"/>
    </ligand>
</feature>
<keyword evidence="7 12" id="KW-0862">Zinc</keyword>
<comment type="catalytic activity">
    <reaction evidence="11 12">
        <text>L-histidinol + 2 NAD(+) + H2O = L-histidine + 2 NADH + 3 H(+)</text>
        <dbReference type="Rhea" id="RHEA:20641"/>
        <dbReference type="ChEBI" id="CHEBI:15377"/>
        <dbReference type="ChEBI" id="CHEBI:15378"/>
        <dbReference type="ChEBI" id="CHEBI:57540"/>
        <dbReference type="ChEBI" id="CHEBI:57595"/>
        <dbReference type="ChEBI" id="CHEBI:57699"/>
        <dbReference type="ChEBI" id="CHEBI:57945"/>
        <dbReference type="EC" id="1.1.1.23"/>
    </reaction>
</comment>
<dbReference type="NCBIfam" id="TIGR00069">
    <property type="entry name" value="hisD"/>
    <property type="match status" value="1"/>
</dbReference>
<feature type="active site" description="Proton acceptor" evidence="12 14">
    <location>
        <position position="325"/>
    </location>
</feature>
<dbReference type="InterPro" id="IPR001692">
    <property type="entry name" value="Histidinol_DH_CS"/>
</dbReference>
<dbReference type="PANTHER" id="PTHR21256">
    <property type="entry name" value="HISTIDINOL DEHYDROGENASE HDH"/>
    <property type="match status" value="1"/>
</dbReference>
<feature type="binding site" evidence="12 16">
    <location>
        <position position="235"/>
    </location>
    <ligand>
        <name>substrate</name>
    </ligand>
</feature>
<dbReference type="EC" id="1.1.1.23" evidence="4 12"/>
<evidence type="ECO:0000256" key="18">
    <source>
        <dbReference type="RuleBase" id="RU004175"/>
    </source>
</evidence>
<evidence type="ECO:0000256" key="15">
    <source>
        <dbReference type="PIRSR" id="PIRSR000099-2"/>
    </source>
</evidence>
<evidence type="ECO:0000256" key="12">
    <source>
        <dbReference type="HAMAP-Rule" id="MF_01024"/>
    </source>
</evidence>
<feature type="binding site" evidence="12 16">
    <location>
        <position position="358"/>
    </location>
    <ligand>
        <name>substrate</name>
    </ligand>
</feature>
<evidence type="ECO:0000313" key="19">
    <source>
        <dbReference type="EMBL" id="HFI90198.1"/>
    </source>
</evidence>
<evidence type="ECO:0000256" key="16">
    <source>
        <dbReference type="PIRSR" id="PIRSR000099-3"/>
    </source>
</evidence>
<evidence type="ECO:0000256" key="2">
    <source>
        <dbReference type="ARBA" id="ARBA00004940"/>
    </source>
</evidence>
<evidence type="ECO:0000256" key="10">
    <source>
        <dbReference type="ARBA" id="ARBA00023102"/>
    </source>
</evidence>
<dbReference type="CDD" id="cd06572">
    <property type="entry name" value="Histidinol_dh"/>
    <property type="match status" value="1"/>
</dbReference>
<dbReference type="GO" id="GO:0051287">
    <property type="term" value="F:NAD binding"/>
    <property type="evidence" value="ECO:0007669"/>
    <property type="project" value="InterPro"/>
</dbReference>